<protein>
    <submittedName>
        <fullName evidence="2">Uncharacterized protein</fullName>
    </submittedName>
</protein>
<feature type="region of interest" description="Disordered" evidence="1">
    <location>
        <begin position="112"/>
        <end position="135"/>
    </location>
</feature>
<dbReference type="AlphaFoldDB" id="A0A9X8YLT3"/>
<dbReference type="EMBL" id="SPSG01004307">
    <property type="protein sequence ID" value="TFU39535.1"/>
    <property type="molecule type" value="Genomic_DNA"/>
</dbReference>
<accession>A0A9X8YLT3</accession>
<proteinExistence type="predicted"/>
<evidence type="ECO:0000256" key="1">
    <source>
        <dbReference type="SAM" id="MobiDB-lite"/>
    </source>
</evidence>
<name>A0A9X8YLT3_SERMA</name>
<comment type="caution">
    <text evidence="2">The sequence shown here is derived from an EMBL/GenBank/DDBJ whole genome shotgun (WGS) entry which is preliminary data.</text>
</comment>
<sequence length="135" mass="14912">MLPVNVKPQEQARAAKGSLLHDKEGILYKEPDDFQATEFPNGEPEMAIQHLAQTTSHVNRYVMQLSELHRVLLAASLRLVDPEIAGRFNGLLNELHLLSGINKDRAESLMKKELSQGGGLNNEHSHAPSIEGIAE</sequence>
<gene>
    <name evidence="2" type="ORF">E0L31_30490</name>
</gene>
<reference evidence="2" key="1">
    <citation type="submission" date="2019-03" db="EMBL/GenBank/DDBJ databases">
        <title>Serratia marcescens strain N2 draft genome.</title>
        <authorList>
            <person name="Yassin A."/>
            <person name="El-Kenawy N."/>
            <person name="Youssef N.H."/>
        </authorList>
    </citation>
    <scope>NUCLEOTIDE SEQUENCE [LARGE SCALE GENOMIC DNA]</scope>
    <source>
        <strain evidence="2">N2</strain>
    </source>
</reference>
<organism evidence="2">
    <name type="scientific">Serratia marcescens</name>
    <dbReference type="NCBI Taxonomy" id="615"/>
    <lineage>
        <taxon>Bacteria</taxon>
        <taxon>Pseudomonadati</taxon>
        <taxon>Pseudomonadota</taxon>
        <taxon>Gammaproteobacteria</taxon>
        <taxon>Enterobacterales</taxon>
        <taxon>Yersiniaceae</taxon>
        <taxon>Serratia</taxon>
    </lineage>
</organism>
<evidence type="ECO:0000313" key="2">
    <source>
        <dbReference type="EMBL" id="TFU39535.1"/>
    </source>
</evidence>